<evidence type="ECO:0000256" key="1">
    <source>
        <dbReference type="SAM" id="Coils"/>
    </source>
</evidence>
<dbReference type="EMBL" id="CM010630">
    <property type="protein sequence ID" value="RID69913.1"/>
    <property type="molecule type" value="Genomic_DNA"/>
</dbReference>
<dbReference type="AlphaFoldDB" id="A0A398A3Y8"/>
<protein>
    <submittedName>
        <fullName evidence="2">Uncharacterized protein</fullName>
    </submittedName>
</protein>
<evidence type="ECO:0000313" key="2">
    <source>
        <dbReference type="EMBL" id="RID69913.1"/>
    </source>
</evidence>
<name>A0A398A3Y8_BRACM</name>
<proteinExistence type="predicted"/>
<dbReference type="Proteomes" id="UP000264353">
    <property type="component" value="Chromosome A3"/>
</dbReference>
<sequence length="270" mass="31782">MDKRRKCNNKVSTCLGIDTDNKVKKHDLEAEKRLKKVEKDYIHASQKYAEATLQRWNLRCERERAINLCCSAENFKNYCNQLVEKLQKILDKLPTSETKEVIDHGVQSSIFSDFRKINGEARYYQRKLPRINSRKAVNDLRKEVRKKKTCRDKAVSNFASVCNPTSHDSLRKSVEQEIVVVKKLIREIQKDFEEKLHIEQYAINVYECIERKVKHLEVKKEHLSGQRDILRLNISKMNTIVTVLPPKRGKKTHLDAQYLKKKHAYDLFAV</sequence>
<keyword evidence="1" id="KW-0175">Coiled coil</keyword>
<reference evidence="2 3" key="1">
    <citation type="submission" date="2018-06" db="EMBL/GenBank/DDBJ databases">
        <title>WGS assembly of Brassica rapa FPsc.</title>
        <authorList>
            <person name="Bowman J."/>
            <person name="Kohchi T."/>
            <person name="Yamato K."/>
            <person name="Jenkins J."/>
            <person name="Shu S."/>
            <person name="Ishizaki K."/>
            <person name="Yamaoka S."/>
            <person name="Nishihama R."/>
            <person name="Nakamura Y."/>
            <person name="Berger F."/>
            <person name="Adam C."/>
            <person name="Aki S."/>
            <person name="Althoff F."/>
            <person name="Araki T."/>
            <person name="Arteaga-Vazquez M."/>
            <person name="Balasubrmanian S."/>
            <person name="Bauer D."/>
            <person name="Boehm C."/>
            <person name="Briginshaw L."/>
            <person name="Caballero-Perez J."/>
            <person name="Catarino B."/>
            <person name="Chen F."/>
            <person name="Chiyoda S."/>
            <person name="Chovatia M."/>
            <person name="Davies K."/>
            <person name="Delmans M."/>
            <person name="Demura T."/>
            <person name="Dierschke T."/>
            <person name="Dolan L."/>
            <person name="Dorantes-Acosta A."/>
            <person name="Eklund D."/>
            <person name="Florent S."/>
            <person name="Flores-Sandoval E."/>
            <person name="Fujiyama A."/>
            <person name="Fukuzawa H."/>
            <person name="Galik B."/>
            <person name="Grimanelli D."/>
            <person name="Grimwood J."/>
            <person name="Grossniklaus U."/>
            <person name="Hamada T."/>
            <person name="Haseloff J."/>
            <person name="Hetherington A."/>
            <person name="Higo A."/>
            <person name="Hirakawa Y."/>
            <person name="Hundley H."/>
            <person name="Ikeda Y."/>
            <person name="Inoue K."/>
            <person name="Inoue S."/>
            <person name="Ishida S."/>
            <person name="Jia Q."/>
            <person name="Kakita M."/>
            <person name="Kanazawa T."/>
            <person name="Kawai Y."/>
            <person name="Kawashima T."/>
            <person name="Kennedy M."/>
            <person name="Kinose K."/>
            <person name="Kinoshita T."/>
            <person name="Kohara Y."/>
            <person name="Koide E."/>
            <person name="Komatsu K."/>
            <person name="Kopischke S."/>
            <person name="Kubo M."/>
            <person name="Kyozuka J."/>
            <person name="Lagercrantz U."/>
            <person name="Lin S."/>
            <person name="Lindquist E."/>
            <person name="Lipzen A."/>
            <person name="Lu C."/>
            <person name="Luna E."/>
            <person name="Martienssen R."/>
            <person name="Minamino N."/>
            <person name="Mizutani M."/>
            <person name="Mizutani M."/>
            <person name="Mochizuki N."/>
            <person name="Monte I."/>
            <person name="Mosher R."/>
            <person name="Nagasaki H."/>
            <person name="Nakagami H."/>
            <person name="Naramoto S."/>
            <person name="Nishitani K."/>
            <person name="Ohtani M."/>
            <person name="Okamoto T."/>
            <person name="Okumura M."/>
            <person name="Phillips J."/>
            <person name="Pollak B."/>
            <person name="Reinders A."/>
            <person name="Roevekamp M."/>
            <person name="Sano R."/>
            <person name="Sawa S."/>
            <person name="Schmid M."/>
            <person name="Shirakawa M."/>
            <person name="Solano R."/>
            <person name="Spunde A."/>
            <person name="Suetsugu N."/>
            <person name="Sugano S."/>
            <person name="Sugiyama A."/>
            <person name="Sun R."/>
            <person name="Suzuki Y."/>
            <person name="Takenaka M."/>
            <person name="Takezawa D."/>
            <person name="Tomogane H."/>
            <person name="Tsuzuki M."/>
            <person name="Ueda T."/>
            <person name="Umeda M."/>
            <person name="Ward J."/>
            <person name="Watanabe Y."/>
            <person name="Yazaki K."/>
            <person name="Yokoyama R."/>
            <person name="Yoshitake Y."/>
            <person name="Yotsui I."/>
            <person name="Zachgo S."/>
            <person name="Schmutz J."/>
        </authorList>
    </citation>
    <scope>NUCLEOTIDE SEQUENCE [LARGE SCALE GENOMIC DNA]</scope>
    <source>
        <strain evidence="3">cv. B-3</strain>
    </source>
</reference>
<organism evidence="2 3">
    <name type="scientific">Brassica campestris</name>
    <name type="common">Field mustard</name>
    <dbReference type="NCBI Taxonomy" id="3711"/>
    <lineage>
        <taxon>Eukaryota</taxon>
        <taxon>Viridiplantae</taxon>
        <taxon>Streptophyta</taxon>
        <taxon>Embryophyta</taxon>
        <taxon>Tracheophyta</taxon>
        <taxon>Spermatophyta</taxon>
        <taxon>Magnoliopsida</taxon>
        <taxon>eudicotyledons</taxon>
        <taxon>Gunneridae</taxon>
        <taxon>Pentapetalae</taxon>
        <taxon>rosids</taxon>
        <taxon>malvids</taxon>
        <taxon>Brassicales</taxon>
        <taxon>Brassicaceae</taxon>
        <taxon>Brassiceae</taxon>
        <taxon>Brassica</taxon>
    </lineage>
</organism>
<evidence type="ECO:0000313" key="3">
    <source>
        <dbReference type="Proteomes" id="UP000264353"/>
    </source>
</evidence>
<feature type="coiled-coil region" evidence="1">
    <location>
        <begin position="171"/>
        <end position="226"/>
    </location>
</feature>
<accession>A0A398A3Y8</accession>
<gene>
    <name evidence="2" type="ORF">BRARA_C01977</name>
</gene>